<organism evidence="2 3">
    <name type="scientific">Phytophthora megakarya</name>
    <dbReference type="NCBI Taxonomy" id="4795"/>
    <lineage>
        <taxon>Eukaryota</taxon>
        <taxon>Sar</taxon>
        <taxon>Stramenopiles</taxon>
        <taxon>Oomycota</taxon>
        <taxon>Peronosporomycetes</taxon>
        <taxon>Peronosporales</taxon>
        <taxon>Peronosporaceae</taxon>
        <taxon>Phytophthora</taxon>
    </lineage>
</organism>
<name>A0A225WV71_9STRA</name>
<dbReference type="Proteomes" id="UP000198211">
    <property type="component" value="Unassembled WGS sequence"/>
</dbReference>
<evidence type="ECO:0000313" key="2">
    <source>
        <dbReference type="EMBL" id="OWZ21582.1"/>
    </source>
</evidence>
<keyword evidence="1" id="KW-0812">Transmembrane</keyword>
<sequence length="128" mass="14671">YRRFRERHPVLAPRIAQMIARVRNRLEGEAVFGLFYTMTRFVIEKGLTTNRIFNMDEASFMPKASKRKVVAVKRSTNVWTQEFTPNFHMTVVAAVSTVGVGVPPVIILAALLLEGRQCTRQRGRNHQN</sequence>
<reference evidence="3" key="1">
    <citation type="submission" date="2017-03" db="EMBL/GenBank/DDBJ databases">
        <title>Phytopthora megakarya and P. palmivora, two closely related causual agents of cacao black pod achieved similar genome size and gene model numbers by different mechanisms.</title>
        <authorList>
            <person name="Ali S."/>
            <person name="Shao J."/>
            <person name="Larry D.J."/>
            <person name="Kronmiller B."/>
            <person name="Shen D."/>
            <person name="Strem M.D."/>
            <person name="Melnick R.L."/>
            <person name="Guiltinan M.J."/>
            <person name="Tyler B.M."/>
            <person name="Meinhardt L.W."/>
            <person name="Bailey B.A."/>
        </authorList>
    </citation>
    <scope>NUCLEOTIDE SEQUENCE [LARGE SCALE GENOMIC DNA]</scope>
    <source>
        <strain evidence="3">zdho120</strain>
    </source>
</reference>
<keyword evidence="3" id="KW-1185">Reference proteome</keyword>
<keyword evidence="1" id="KW-1133">Transmembrane helix</keyword>
<accession>A0A225WV71</accession>
<evidence type="ECO:0000256" key="1">
    <source>
        <dbReference type="SAM" id="Phobius"/>
    </source>
</evidence>
<protein>
    <submittedName>
        <fullName evidence="2">Uncharacterized protein</fullName>
    </submittedName>
</protein>
<dbReference type="EMBL" id="NBNE01000209">
    <property type="protein sequence ID" value="OWZ21582.1"/>
    <property type="molecule type" value="Genomic_DNA"/>
</dbReference>
<evidence type="ECO:0000313" key="3">
    <source>
        <dbReference type="Proteomes" id="UP000198211"/>
    </source>
</evidence>
<comment type="caution">
    <text evidence="2">The sequence shown here is derived from an EMBL/GenBank/DDBJ whole genome shotgun (WGS) entry which is preliminary data.</text>
</comment>
<proteinExistence type="predicted"/>
<gene>
    <name evidence="2" type="ORF">PHMEG_0003848</name>
</gene>
<feature type="non-terminal residue" evidence="2">
    <location>
        <position position="1"/>
    </location>
</feature>
<dbReference type="AlphaFoldDB" id="A0A225WV71"/>
<feature type="transmembrane region" description="Helical" evidence="1">
    <location>
        <begin position="87"/>
        <end position="113"/>
    </location>
</feature>
<keyword evidence="1" id="KW-0472">Membrane</keyword>
<dbReference type="OrthoDB" id="122614at2759"/>